<reference evidence="2 3" key="1">
    <citation type="submission" date="2022-04" db="EMBL/GenBank/DDBJ databases">
        <title>Diverse halophilic archaea isolated from saline environments.</title>
        <authorList>
            <person name="Cui H.-L."/>
        </authorList>
    </citation>
    <scope>NUCLEOTIDE SEQUENCE [LARGE SCALE GENOMIC DNA]</scope>
    <source>
        <strain evidence="2 3">XZYJT49</strain>
    </source>
</reference>
<dbReference type="EMBL" id="CP096659">
    <property type="protein sequence ID" value="UPV75715.1"/>
    <property type="molecule type" value="Genomic_DNA"/>
</dbReference>
<feature type="compositionally biased region" description="Basic and acidic residues" evidence="1">
    <location>
        <begin position="128"/>
        <end position="160"/>
    </location>
</feature>
<dbReference type="RefSeq" id="WP_248651753.1">
    <property type="nucleotide sequence ID" value="NZ_CP096659.1"/>
</dbReference>
<evidence type="ECO:0000313" key="3">
    <source>
        <dbReference type="Proteomes" id="UP000830729"/>
    </source>
</evidence>
<evidence type="ECO:0000256" key="1">
    <source>
        <dbReference type="SAM" id="MobiDB-lite"/>
    </source>
</evidence>
<feature type="compositionally biased region" description="Basic and acidic residues" evidence="1">
    <location>
        <begin position="170"/>
        <end position="195"/>
    </location>
</feature>
<dbReference type="KEGG" id="halx:M0R89_06525"/>
<dbReference type="GeneID" id="72184838"/>
<evidence type="ECO:0008006" key="4">
    <source>
        <dbReference type="Google" id="ProtNLM"/>
    </source>
</evidence>
<dbReference type="PANTHER" id="PTHR16537:SF1">
    <property type="entry name" value="PROTEIN ZNRD2"/>
    <property type="match status" value="1"/>
</dbReference>
<accession>A0A8U0HX58</accession>
<feature type="compositionally biased region" description="Low complexity" evidence="1">
    <location>
        <begin position="90"/>
        <end position="110"/>
    </location>
</feature>
<sequence length="276" mass="30279">MSSDDSEFDKEAEREKLREKYGDEDEDRENTRRMSELLLQGATMTGKHCDNCGDPIFRYDGQEFCPTCQHEAQQAQQADADAGRPGGATGAADTADATRTADTADTAETTDSGDRAASDADAASADAGDERRTADQQADGEPRVEINDVRVSDRHADPSKVRRPPSQTQNRDRAETGNRDRARNRTSSRESERAHDHRHARGATDRDASARGDTPVRTPTSEDARDLTPAREALVRKLSDLARRAEETDDVTRARELLAATREAAEALAALDRANR</sequence>
<organism evidence="2 3">
    <name type="scientific">Halorussus limi</name>
    <dbReference type="NCBI Taxonomy" id="2938695"/>
    <lineage>
        <taxon>Archaea</taxon>
        <taxon>Methanobacteriati</taxon>
        <taxon>Methanobacteriota</taxon>
        <taxon>Stenosarchaea group</taxon>
        <taxon>Halobacteria</taxon>
        <taxon>Halobacteriales</taxon>
        <taxon>Haladaptataceae</taxon>
        <taxon>Halorussus</taxon>
    </lineage>
</organism>
<dbReference type="AlphaFoldDB" id="A0A8U0HX58"/>
<dbReference type="Proteomes" id="UP000830729">
    <property type="component" value="Chromosome"/>
</dbReference>
<feature type="region of interest" description="Disordered" evidence="1">
    <location>
        <begin position="1"/>
        <end position="36"/>
    </location>
</feature>
<evidence type="ECO:0000313" key="2">
    <source>
        <dbReference type="EMBL" id="UPV75715.1"/>
    </source>
</evidence>
<dbReference type="Pfam" id="PF06677">
    <property type="entry name" value="Auto_anti-p27"/>
    <property type="match status" value="1"/>
</dbReference>
<proteinExistence type="predicted"/>
<name>A0A8U0HX58_9EURY</name>
<gene>
    <name evidence="2" type="ORF">M0R89_06525</name>
</gene>
<dbReference type="PANTHER" id="PTHR16537">
    <property type="entry name" value="SJOEGREN SYNDROME/SCLERODERMA AUTOANTIGEN 1"/>
    <property type="match status" value="1"/>
</dbReference>
<dbReference type="InterPro" id="IPR009563">
    <property type="entry name" value="SSSCA1"/>
</dbReference>
<feature type="compositionally biased region" description="Basic and acidic residues" evidence="1">
    <location>
        <begin position="220"/>
        <end position="231"/>
    </location>
</feature>
<protein>
    <recommendedName>
        <fullName evidence="4">Sjogren's syndrome/scleroderma autoantigen 1 (Autoantigen p27)</fullName>
    </recommendedName>
</protein>
<feature type="compositionally biased region" description="Basic and acidic residues" evidence="1">
    <location>
        <begin position="9"/>
        <end position="21"/>
    </location>
</feature>
<keyword evidence="3" id="KW-1185">Reference proteome</keyword>
<dbReference type="InterPro" id="IPR051888">
    <property type="entry name" value="UPF0148_domain"/>
</dbReference>
<feature type="region of interest" description="Disordered" evidence="1">
    <location>
        <begin position="68"/>
        <end position="231"/>
    </location>
</feature>